<gene>
    <name evidence="2" type="ORF">IE331_12120</name>
</gene>
<reference evidence="2" key="1">
    <citation type="submission" date="2020-09" db="EMBL/GenBank/DDBJ databases">
        <title>Nocardioides sp. strain MJB4 16S ribosomal RNA gene Genome sequencing and assembly.</title>
        <authorList>
            <person name="Kim I."/>
        </authorList>
    </citation>
    <scope>NUCLEOTIDE SEQUENCE</scope>
    <source>
        <strain evidence="2">MJB4</strain>
    </source>
</reference>
<accession>A0A927PZK9</accession>
<dbReference type="Proteomes" id="UP000616839">
    <property type="component" value="Unassembled WGS sequence"/>
</dbReference>
<evidence type="ECO:0000259" key="1">
    <source>
        <dbReference type="Pfam" id="PF00561"/>
    </source>
</evidence>
<dbReference type="EMBL" id="JACYXZ010000003">
    <property type="protein sequence ID" value="MBD8870373.1"/>
    <property type="molecule type" value="Genomic_DNA"/>
</dbReference>
<dbReference type="SUPFAM" id="SSF53474">
    <property type="entry name" value="alpha/beta-Hydrolases"/>
    <property type="match status" value="1"/>
</dbReference>
<sequence>MGNHLAPFLAPEGYAQPRFRSLVQELRLAPEVGRASWRAVAVRRELRATPYVRRSPARAGEPVLLVPGFLAGDYSLRLMAATLRRHGYRTYRSQIRTNVSCMRGNTALLERRLEAIAARRGSRVRIVGHSLGGMLARGLAVRRPDLVSGIVTMGSPMLAPGTAHPVLLSATDVLVRLTRAGVPGLMSEDCVGGVCAREAWEESRSPLPPDVDFSAIYSRWDGLVDWRSCIDPAARAVEVRASHVGMAVDPRVADAVVAELGIQRSAAARRARRSA</sequence>
<dbReference type="InterPro" id="IPR000073">
    <property type="entry name" value="AB_hydrolase_1"/>
</dbReference>
<feature type="domain" description="AB hydrolase-1" evidence="1">
    <location>
        <begin position="124"/>
        <end position="160"/>
    </location>
</feature>
<evidence type="ECO:0000313" key="3">
    <source>
        <dbReference type="Proteomes" id="UP000616839"/>
    </source>
</evidence>
<protein>
    <submittedName>
        <fullName evidence="2">Alpha/beta hydrolase</fullName>
    </submittedName>
</protein>
<keyword evidence="2" id="KW-0378">Hydrolase</keyword>
<comment type="caution">
    <text evidence="2">The sequence shown here is derived from an EMBL/GenBank/DDBJ whole genome shotgun (WGS) entry which is preliminary data.</text>
</comment>
<evidence type="ECO:0000313" key="2">
    <source>
        <dbReference type="EMBL" id="MBD8870373.1"/>
    </source>
</evidence>
<dbReference type="RefSeq" id="WP_192143680.1">
    <property type="nucleotide sequence ID" value="NZ_JACYXZ010000003.1"/>
</dbReference>
<name>A0A927PZK9_9ACTN</name>
<organism evidence="2 3">
    <name type="scientific">Nocardioides donggukensis</name>
    <dbReference type="NCBI Taxonomy" id="2774019"/>
    <lineage>
        <taxon>Bacteria</taxon>
        <taxon>Bacillati</taxon>
        <taxon>Actinomycetota</taxon>
        <taxon>Actinomycetes</taxon>
        <taxon>Propionibacteriales</taxon>
        <taxon>Nocardioidaceae</taxon>
        <taxon>Nocardioides</taxon>
    </lineage>
</organism>
<dbReference type="GO" id="GO:0016787">
    <property type="term" value="F:hydrolase activity"/>
    <property type="evidence" value="ECO:0007669"/>
    <property type="project" value="UniProtKB-KW"/>
</dbReference>
<keyword evidence="3" id="KW-1185">Reference proteome</keyword>
<proteinExistence type="predicted"/>
<dbReference type="Gene3D" id="3.40.50.1820">
    <property type="entry name" value="alpha/beta hydrolase"/>
    <property type="match status" value="1"/>
</dbReference>
<dbReference type="AlphaFoldDB" id="A0A927PZK9"/>
<dbReference type="Pfam" id="PF00561">
    <property type="entry name" value="Abhydrolase_1"/>
    <property type="match status" value="1"/>
</dbReference>
<dbReference type="InterPro" id="IPR029058">
    <property type="entry name" value="AB_hydrolase_fold"/>
</dbReference>